<dbReference type="PANTHER" id="PTHR10030">
    <property type="entry name" value="ALPHA-L-FUCOSIDASE"/>
    <property type="match status" value="1"/>
</dbReference>
<sequence>MLSENPNSTVTKFMERNYKPGFTYQDFAKDFTAEFFDANHWADILASSGAKYVVLTSKHHEGYTLWPSKYAFSWNSMDIGPKRDLVGEFEGNFRSRVVSRIILDVPVSTQSLE</sequence>
<proteinExistence type="inferred from homology"/>
<evidence type="ECO:0000256" key="3">
    <source>
        <dbReference type="ARBA" id="ARBA00012662"/>
    </source>
</evidence>
<evidence type="ECO:0000313" key="9">
    <source>
        <dbReference type="RefSeq" id="XP_008486246.1"/>
    </source>
</evidence>
<dbReference type="InterPro" id="IPR057739">
    <property type="entry name" value="Glyco_hydro_29_N"/>
</dbReference>
<dbReference type="PRINTS" id="PR00741">
    <property type="entry name" value="GLHYDRLASE29"/>
</dbReference>
<dbReference type="Gene3D" id="3.20.20.80">
    <property type="entry name" value="Glycosidases"/>
    <property type="match status" value="1"/>
</dbReference>
<keyword evidence="4" id="KW-0732">Signal</keyword>
<evidence type="ECO:0000256" key="2">
    <source>
        <dbReference type="ARBA" id="ARBA00007951"/>
    </source>
</evidence>
<dbReference type="RefSeq" id="XP_008486246.1">
    <property type="nucleotide sequence ID" value="XM_008488024.2"/>
</dbReference>
<dbReference type="PANTHER" id="PTHR10030:SF37">
    <property type="entry name" value="ALPHA-L-FUCOSIDASE-RELATED"/>
    <property type="match status" value="1"/>
</dbReference>
<organism evidence="8 9">
    <name type="scientific">Diaphorina citri</name>
    <name type="common">Asian citrus psyllid</name>
    <dbReference type="NCBI Taxonomy" id="121845"/>
    <lineage>
        <taxon>Eukaryota</taxon>
        <taxon>Metazoa</taxon>
        <taxon>Ecdysozoa</taxon>
        <taxon>Arthropoda</taxon>
        <taxon>Hexapoda</taxon>
        <taxon>Insecta</taxon>
        <taxon>Pterygota</taxon>
        <taxon>Neoptera</taxon>
        <taxon>Paraneoptera</taxon>
        <taxon>Hemiptera</taxon>
        <taxon>Sternorrhyncha</taxon>
        <taxon>Psylloidea</taxon>
        <taxon>Psyllidae</taxon>
        <taxon>Diaphorininae</taxon>
        <taxon>Diaphorina</taxon>
    </lineage>
</organism>
<feature type="domain" description="Glycoside hydrolase family 29 N-terminal" evidence="7">
    <location>
        <begin position="8"/>
        <end position="96"/>
    </location>
</feature>
<dbReference type="InterPro" id="IPR017853">
    <property type="entry name" value="GH"/>
</dbReference>
<dbReference type="EC" id="3.2.1.51" evidence="3"/>
<dbReference type="Pfam" id="PF01120">
    <property type="entry name" value="Alpha_L_fucos"/>
    <property type="match status" value="1"/>
</dbReference>
<comment type="function">
    <text evidence="1">Alpha-L-fucosidase is responsible for hydrolyzing the alpha-1,6-linked fucose joined to the reducing-end N-acetylglucosamine of the carbohydrate moieties of glycoproteins.</text>
</comment>
<accession>A0A1S3DQJ7</accession>
<dbReference type="InterPro" id="IPR016286">
    <property type="entry name" value="FUC_metazoa-typ"/>
</dbReference>
<reference evidence="9" key="1">
    <citation type="submission" date="2025-08" db="UniProtKB">
        <authorList>
            <consortium name="RefSeq"/>
        </authorList>
    </citation>
    <scope>IDENTIFICATION</scope>
</reference>
<dbReference type="PaxDb" id="121845-A0A1S3DQJ7"/>
<dbReference type="KEGG" id="dci:103522939"/>
<name>A0A1S3DQJ7_DIACI</name>
<dbReference type="GO" id="GO:0016139">
    <property type="term" value="P:glycoside catabolic process"/>
    <property type="evidence" value="ECO:0007669"/>
    <property type="project" value="TreeGrafter"/>
</dbReference>
<evidence type="ECO:0000256" key="5">
    <source>
        <dbReference type="ARBA" id="ARBA00022801"/>
    </source>
</evidence>
<dbReference type="GO" id="GO:0005764">
    <property type="term" value="C:lysosome"/>
    <property type="evidence" value="ECO:0007669"/>
    <property type="project" value="TreeGrafter"/>
</dbReference>
<keyword evidence="8" id="KW-1185">Reference proteome</keyword>
<dbReference type="AlphaFoldDB" id="A0A1S3DQJ7"/>
<comment type="similarity">
    <text evidence="2">Belongs to the glycosyl hydrolase 29 family.</text>
</comment>
<protein>
    <recommendedName>
        <fullName evidence="3">alpha-L-fucosidase</fullName>
        <ecNumber evidence="3">3.2.1.51</ecNumber>
    </recommendedName>
</protein>
<dbReference type="SUPFAM" id="SSF51445">
    <property type="entry name" value="(Trans)glycosidases"/>
    <property type="match status" value="1"/>
</dbReference>
<dbReference type="Proteomes" id="UP000079169">
    <property type="component" value="Unplaced"/>
</dbReference>
<gene>
    <name evidence="9" type="primary">LOC103522939</name>
</gene>
<evidence type="ECO:0000256" key="4">
    <source>
        <dbReference type="ARBA" id="ARBA00022729"/>
    </source>
</evidence>
<dbReference type="STRING" id="121845.A0A1S3DQJ7"/>
<dbReference type="GO" id="GO:0004560">
    <property type="term" value="F:alpha-L-fucosidase activity"/>
    <property type="evidence" value="ECO:0007669"/>
    <property type="project" value="UniProtKB-EC"/>
</dbReference>
<dbReference type="GeneID" id="103522939"/>
<evidence type="ECO:0000313" key="8">
    <source>
        <dbReference type="Proteomes" id="UP000079169"/>
    </source>
</evidence>
<keyword evidence="5" id="KW-0378">Hydrolase</keyword>
<dbReference type="GO" id="GO:0006004">
    <property type="term" value="P:fucose metabolic process"/>
    <property type="evidence" value="ECO:0007669"/>
    <property type="project" value="InterPro"/>
</dbReference>
<keyword evidence="6" id="KW-0326">Glycosidase</keyword>
<evidence type="ECO:0000256" key="6">
    <source>
        <dbReference type="ARBA" id="ARBA00023295"/>
    </source>
</evidence>
<evidence type="ECO:0000259" key="7">
    <source>
        <dbReference type="Pfam" id="PF01120"/>
    </source>
</evidence>
<dbReference type="SMART" id="SM00812">
    <property type="entry name" value="Alpha_L_fucos"/>
    <property type="match status" value="1"/>
</dbReference>
<dbReference type="InterPro" id="IPR000933">
    <property type="entry name" value="Glyco_hydro_29"/>
</dbReference>
<evidence type="ECO:0000256" key="1">
    <source>
        <dbReference type="ARBA" id="ARBA00004071"/>
    </source>
</evidence>